<evidence type="ECO:0000259" key="1">
    <source>
        <dbReference type="Pfam" id="PF26343"/>
    </source>
</evidence>
<dbReference type="Pfam" id="PF26343">
    <property type="entry name" value="VapC50_C"/>
    <property type="match status" value="1"/>
</dbReference>
<gene>
    <name evidence="2" type="ORF">PHAMO_190122</name>
</gene>
<dbReference type="RefSeq" id="WP_002726507.1">
    <property type="nucleotide sequence ID" value="NZ_CAHP01000011.1"/>
</dbReference>
<evidence type="ECO:0000313" key="2">
    <source>
        <dbReference type="EMBL" id="CCG40313.1"/>
    </source>
</evidence>
<dbReference type="eggNOG" id="COG1569">
    <property type="taxonomic scope" value="Bacteria"/>
</dbReference>
<organism evidence="2 3">
    <name type="scientific">Magnetospirillum molischianum DSM 120</name>
    <dbReference type="NCBI Taxonomy" id="1150626"/>
    <lineage>
        <taxon>Bacteria</taxon>
        <taxon>Pseudomonadati</taxon>
        <taxon>Pseudomonadota</taxon>
        <taxon>Alphaproteobacteria</taxon>
        <taxon>Rhodospirillales</taxon>
        <taxon>Rhodospirillaceae</taxon>
        <taxon>Magnetospirillum</taxon>
    </lineage>
</organism>
<keyword evidence="3" id="KW-1185">Reference proteome</keyword>
<reference evidence="2 3" key="1">
    <citation type="journal article" date="2012" name="J. Bacteriol.">
        <title>Draft Genome Sequence of the Purple Photosynthetic Bacterium Phaeospirillum molischianum DSM120, a Particularly Versatile Bacterium.</title>
        <authorList>
            <person name="Duquesne K."/>
            <person name="Prima V."/>
            <person name="Ji B."/>
            <person name="Rouy Z."/>
            <person name="Medigue C."/>
            <person name="Talla E."/>
            <person name="Sturgis J.N."/>
        </authorList>
    </citation>
    <scope>NUCLEOTIDE SEQUENCE [LARGE SCALE GENOMIC DNA]</scope>
    <source>
        <strain evidence="3">DSM120</strain>
    </source>
</reference>
<dbReference type="EMBL" id="CAHP01000011">
    <property type="protein sequence ID" value="CCG40313.1"/>
    <property type="molecule type" value="Genomic_DNA"/>
</dbReference>
<dbReference type="AlphaFoldDB" id="H8FPM5"/>
<dbReference type="STRING" id="1150626.PHAMO_190122"/>
<feature type="domain" description="VapC50 C-terminal" evidence="1">
    <location>
        <begin position="57"/>
        <end position="111"/>
    </location>
</feature>
<evidence type="ECO:0000313" key="3">
    <source>
        <dbReference type="Proteomes" id="UP000004169"/>
    </source>
</evidence>
<proteinExistence type="predicted"/>
<dbReference type="InterPro" id="IPR058652">
    <property type="entry name" value="VapC50_C"/>
</dbReference>
<sequence>MTGFKALIPTIQGCPDQDDRHVIAAAYHCHADAIVTFNLKDFPPAALVPYGLETIHPDDFVRYQFDLDLAKVLESVRICRARLKNPPKSINDFLDTLEAQSLPKTVAELRRYSAIL</sequence>
<accession>H8FPM5</accession>
<name>H8FPM5_MAGML</name>
<protein>
    <recommendedName>
        <fullName evidence="1">VapC50 C-terminal domain-containing protein</fullName>
    </recommendedName>
</protein>
<dbReference type="Proteomes" id="UP000004169">
    <property type="component" value="Unassembled WGS sequence"/>
</dbReference>
<comment type="caution">
    <text evidence="2">The sequence shown here is derived from an EMBL/GenBank/DDBJ whole genome shotgun (WGS) entry which is preliminary data.</text>
</comment>